<dbReference type="GO" id="GO:0015098">
    <property type="term" value="F:molybdate ion transmembrane transporter activity"/>
    <property type="evidence" value="ECO:0007669"/>
    <property type="project" value="InterPro"/>
</dbReference>
<keyword evidence="7 12" id="KW-1133">Transmembrane helix</keyword>
<dbReference type="Pfam" id="PF05631">
    <property type="entry name" value="MFS_5"/>
    <property type="match status" value="1"/>
</dbReference>
<feature type="transmembrane region" description="Helical" evidence="12">
    <location>
        <begin position="160"/>
        <end position="183"/>
    </location>
</feature>
<evidence type="ECO:0000256" key="8">
    <source>
        <dbReference type="ARBA" id="ARBA00023065"/>
    </source>
</evidence>
<evidence type="ECO:0000256" key="10">
    <source>
        <dbReference type="ARBA" id="ARBA00030646"/>
    </source>
</evidence>
<evidence type="ECO:0000313" key="14">
    <source>
        <dbReference type="Proteomes" id="UP000318571"/>
    </source>
</evidence>
<dbReference type="InterPro" id="IPR008509">
    <property type="entry name" value="MOT2/MFSD5"/>
</dbReference>
<evidence type="ECO:0000256" key="6">
    <source>
        <dbReference type="ARBA" id="ARBA00022692"/>
    </source>
</evidence>
<evidence type="ECO:0000256" key="9">
    <source>
        <dbReference type="ARBA" id="ARBA00023136"/>
    </source>
</evidence>
<evidence type="ECO:0000256" key="7">
    <source>
        <dbReference type="ARBA" id="ARBA00022989"/>
    </source>
</evidence>
<evidence type="ECO:0000256" key="11">
    <source>
        <dbReference type="ARBA" id="ARBA00032555"/>
    </source>
</evidence>
<comment type="caution">
    <text evidence="13">The sequence shown here is derived from an EMBL/GenBank/DDBJ whole genome shotgun (WGS) entry which is preliminary data.</text>
</comment>
<evidence type="ECO:0000256" key="4">
    <source>
        <dbReference type="ARBA" id="ARBA00022448"/>
    </source>
</evidence>
<organism evidence="13 14">
    <name type="scientific">Tigriopus californicus</name>
    <name type="common">Marine copepod</name>
    <dbReference type="NCBI Taxonomy" id="6832"/>
    <lineage>
        <taxon>Eukaryota</taxon>
        <taxon>Metazoa</taxon>
        <taxon>Ecdysozoa</taxon>
        <taxon>Arthropoda</taxon>
        <taxon>Crustacea</taxon>
        <taxon>Multicrustacea</taxon>
        <taxon>Hexanauplia</taxon>
        <taxon>Copepoda</taxon>
        <taxon>Harpacticoida</taxon>
        <taxon>Harpacticidae</taxon>
        <taxon>Tigriopus</taxon>
    </lineage>
</organism>
<keyword evidence="14" id="KW-1185">Reference proteome</keyword>
<comment type="subcellular location">
    <subcellularLocation>
        <location evidence="2">Cell membrane</location>
        <topology evidence="2">Multi-pass membrane protein</topology>
    </subcellularLocation>
</comment>
<feature type="transmembrane region" description="Helical" evidence="12">
    <location>
        <begin position="230"/>
        <end position="248"/>
    </location>
</feature>
<feature type="transmembrane region" description="Helical" evidence="12">
    <location>
        <begin position="195"/>
        <end position="218"/>
    </location>
</feature>
<gene>
    <name evidence="13" type="ORF">TCAL_05433</name>
</gene>
<dbReference type="InterPro" id="IPR036259">
    <property type="entry name" value="MFS_trans_sf"/>
</dbReference>
<evidence type="ECO:0000256" key="12">
    <source>
        <dbReference type="SAM" id="Phobius"/>
    </source>
</evidence>
<feature type="transmembrane region" description="Helical" evidence="12">
    <location>
        <begin position="346"/>
        <end position="367"/>
    </location>
</feature>
<dbReference type="PANTHER" id="PTHR23516">
    <property type="entry name" value="SAM (S-ADENOSYL METHIONINE) TRANSPORTER"/>
    <property type="match status" value="1"/>
</dbReference>
<feature type="transmembrane region" description="Helical" evidence="12">
    <location>
        <begin position="279"/>
        <end position="301"/>
    </location>
</feature>
<evidence type="ECO:0000256" key="5">
    <source>
        <dbReference type="ARBA" id="ARBA00022475"/>
    </source>
</evidence>
<dbReference type="SUPFAM" id="SSF103473">
    <property type="entry name" value="MFS general substrate transporter"/>
    <property type="match status" value="1"/>
</dbReference>
<evidence type="ECO:0000256" key="2">
    <source>
        <dbReference type="ARBA" id="ARBA00004651"/>
    </source>
</evidence>
<dbReference type="EMBL" id="VCGU01000009">
    <property type="protein sequence ID" value="TRY70677.1"/>
    <property type="molecule type" value="Genomic_DNA"/>
</dbReference>
<feature type="non-terminal residue" evidence="13">
    <location>
        <position position="431"/>
    </location>
</feature>
<feature type="transmembrane region" description="Helical" evidence="12">
    <location>
        <begin position="75"/>
        <end position="93"/>
    </location>
</feature>
<dbReference type="AlphaFoldDB" id="A0A553NZ29"/>
<evidence type="ECO:0000256" key="3">
    <source>
        <dbReference type="ARBA" id="ARBA00021242"/>
    </source>
</evidence>
<dbReference type="CDD" id="cd17487">
    <property type="entry name" value="MFS_MFSD5_like"/>
    <property type="match status" value="1"/>
</dbReference>
<keyword evidence="4" id="KW-0813">Transport</keyword>
<reference evidence="13 14" key="1">
    <citation type="journal article" date="2018" name="Nat. Ecol. Evol.">
        <title>Genomic signatures of mitonuclear coevolution across populations of Tigriopus californicus.</title>
        <authorList>
            <person name="Barreto F.S."/>
            <person name="Watson E.T."/>
            <person name="Lima T.G."/>
            <person name="Willett C.S."/>
            <person name="Edmands S."/>
            <person name="Li W."/>
            <person name="Burton R.S."/>
        </authorList>
    </citation>
    <scope>NUCLEOTIDE SEQUENCE [LARGE SCALE GENOMIC DNA]</scope>
    <source>
        <strain evidence="13 14">San Diego</strain>
    </source>
</reference>
<keyword evidence="9 12" id="KW-0472">Membrane</keyword>
<keyword evidence="8" id="KW-0406">Ion transport</keyword>
<feature type="transmembrane region" description="Helical" evidence="12">
    <location>
        <begin position="373"/>
        <end position="392"/>
    </location>
</feature>
<keyword evidence="6 12" id="KW-0812">Transmembrane</keyword>
<dbReference type="Gene3D" id="1.20.1250.20">
    <property type="entry name" value="MFS general substrate transporter like domains"/>
    <property type="match status" value="1"/>
</dbReference>
<name>A0A553NZ29_TIGCA</name>
<feature type="transmembrane region" description="Helical" evidence="12">
    <location>
        <begin position="136"/>
        <end position="154"/>
    </location>
</feature>
<evidence type="ECO:0000313" key="13">
    <source>
        <dbReference type="EMBL" id="TRY70677.1"/>
    </source>
</evidence>
<sequence>MPVGASASIFGLISIVNHGFIPLGAIAAFVYYLSQKTNPPQILESASLPSKQLIHSSKTSNYDVNTFRSFQRNFCIVYILALFADGLQGPYIYKLYEHYGFQEFQIAQLYVVGFASSLIFGTITGPIADSCGRKNVCLFFSVIYIVCCLSKFSHNFWILWWGRICGGISTSILYSTFEAWYVYEHNQRHTFPENLIGNTFSITTFWNGLTAITAGMIANSMAVALGLGPVAPFGVAIIPLIIGGIVVLKTWPENYGRKDGNIFDLGKDGLVIIWNDSAIMILGGIQSAVESVMYIFVYLWTPVLCSTGLNHPLGIIFSCFMIAIMIGSNLYSYLTNIGWKSDTMLQICLVLTTISMTVCSVMGGPNATEQDLVIVYLAFLVKEIAIGLYYPAMSQCRSQVIPESHRANVMNFFRVPLNIITCGTLLLTHVE</sequence>
<comment type="function">
    <text evidence="1">Mediates high-affinity intracellular uptake of the rare oligo-element molybdenum.</text>
</comment>
<dbReference type="GO" id="GO:0005886">
    <property type="term" value="C:plasma membrane"/>
    <property type="evidence" value="ECO:0007669"/>
    <property type="project" value="UniProtKB-SubCell"/>
</dbReference>
<feature type="transmembrane region" description="Helical" evidence="12">
    <location>
        <begin position="105"/>
        <end position="124"/>
    </location>
</feature>
<feature type="transmembrane region" description="Helical" evidence="12">
    <location>
        <begin position="313"/>
        <end position="334"/>
    </location>
</feature>
<evidence type="ECO:0000256" key="1">
    <source>
        <dbReference type="ARBA" id="ARBA00003019"/>
    </source>
</evidence>
<dbReference type="GO" id="GO:0006811">
    <property type="term" value="P:monoatomic ion transport"/>
    <property type="evidence" value="ECO:0007669"/>
    <property type="project" value="UniProtKB-KW"/>
</dbReference>
<feature type="transmembrane region" description="Helical" evidence="12">
    <location>
        <begin position="6"/>
        <end position="33"/>
    </location>
</feature>
<dbReference type="PANTHER" id="PTHR23516:SF1">
    <property type="entry name" value="MOLYBDATE-ANION TRANSPORTER"/>
    <property type="match status" value="1"/>
</dbReference>
<accession>A0A553NZ29</accession>
<proteinExistence type="predicted"/>
<dbReference type="Proteomes" id="UP000318571">
    <property type="component" value="Chromosome 9"/>
</dbReference>
<protein>
    <recommendedName>
        <fullName evidence="3">Molybdate-anion transporter</fullName>
    </recommendedName>
    <alternativeName>
        <fullName evidence="10">Major facilitator superfamily domain-containing protein 5</fullName>
    </alternativeName>
    <alternativeName>
        <fullName evidence="11">Molybdate transporter 2 homolog</fullName>
    </alternativeName>
</protein>
<keyword evidence="5" id="KW-1003">Cell membrane</keyword>